<evidence type="ECO:0000313" key="3">
    <source>
        <dbReference type="Proteomes" id="UP001226577"/>
    </source>
</evidence>
<proteinExistence type="predicted"/>
<dbReference type="Proteomes" id="UP001226577">
    <property type="component" value="Unassembled WGS sequence"/>
</dbReference>
<protein>
    <recommendedName>
        <fullName evidence="1">Helicase-associated domain-containing protein</fullName>
    </recommendedName>
</protein>
<comment type="caution">
    <text evidence="2">The sequence shown here is derived from an EMBL/GenBank/DDBJ whole genome shotgun (WGS) entry which is preliminary data.</text>
</comment>
<evidence type="ECO:0000313" key="2">
    <source>
        <dbReference type="EMBL" id="MDP9889589.1"/>
    </source>
</evidence>
<evidence type="ECO:0000259" key="1">
    <source>
        <dbReference type="Pfam" id="PF03457"/>
    </source>
</evidence>
<dbReference type="InterPro" id="IPR005114">
    <property type="entry name" value="Helicase_assoc"/>
</dbReference>
<dbReference type="RefSeq" id="WP_307309988.1">
    <property type="nucleotide sequence ID" value="NZ_JAUSRE010000017.1"/>
</dbReference>
<reference evidence="2 3" key="1">
    <citation type="submission" date="2023-07" db="EMBL/GenBank/DDBJ databases">
        <title>Sorghum-associated microbial communities from plants grown in Nebraska, USA.</title>
        <authorList>
            <person name="Schachtman D."/>
        </authorList>
    </citation>
    <scope>NUCLEOTIDE SEQUENCE [LARGE SCALE GENOMIC DNA]</scope>
    <source>
        <strain evidence="2 3">CC222</strain>
    </source>
</reference>
<feature type="domain" description="Helicase-associated" evidence="1">
    <location>
        <begin position="19"/>
        <end position="78"/>
    </location>
</feature>
<dbReference type="EMBL" id="JAUSRE010000017">
    <property type="protein sequence ID" value="MDP9889589.1"/>
    <property type="molecule type" value="Genomic_DNA"/>
</dbReference>
<dbReference type="Pfam" id="PF03457">
    <property type="entry name" value="HA"/>
    <property type="match status" value="1"/>
</dbReference>
<keyword evidence="3" id="KW-1185">Reference proteome</keyword>
<name>A0ABT9RZ72_9MICC</name>
<accession>A0ABT9RZ72</accession>
<gene>
    <name evidence="2" type="ORF">J2X98_003200</name>
</gene>
<sequence length="96" mass="11236">MDAIPGWRDYPTQRDADATRWKMRVAEVAVWRAAGNDWPRHQKTDDREERTLGVWLHTQRIDYRAGKLTAANEALLNEVIPGWRQGRRRRGGNSRP</sequence>
<organism evidence="2 3">
    <name type="scientific">Pseudarthrobacter enclensis</name>
    <dbReference type="NCBI Taxonomy" id="993070"/>
    <lineage>
        <taxon>Bacteria</taxon>
        <taxon>Bacillati</taxon>
        <taxon>Actinomycetota</taxon>
        <taxon>Actinomycetes</taxon>
        <taxon>Micrococcales</taxon>
        <taxon>Micrococcaceae</taxon>
        <taxon>Pseudarthrobacter</taxon>
    </lineage>
</organism>
<dbReference type="Gene3D" id="6.10.140.530">
    <property type="match status" value="1"/>
</dbReference>